<evidence type="ECO:0000313" key="3">
    <source>
        <dbReference type="Proteomes" id="UP000799436"/>
    </source>
</evidence>
<dbReference type="PROSITE" id="PS50822">
    <property type="entry name" value="PIWI"/>
    <property type="match status" value="1"/>
</dbReference>
<dbReference type="InterPro" id="IPR036397">
    <property type="entry name" value="RNaseH_sf"/>
</dbReference>
<accession>A0A6G1LMW0</accession>
<name>A0A6G1LMW0_9PEZI</name>
<dbReference type="AlphaFoldDB" id="A0A6G1LMW0"/>
<dbReference type="Proteomes" id="UP000799436">
    <property type="component" value="Unassembled WGS sequence"/>
</dbReference>
<feature type="domain" description="Piwi" evidence="1">
    <location>
        <begin position="9"/>
        <end position="62"/>
    </location>
</feature>
<dbReference type="GO" id="GO:0003676">
    <property type="term" value="F:nucleic acid binding"/>
    <property type="evidence" value="ECO:0007669"/>
    <property type="project" value="InterPro"/>
</dbReference>
<protein>
    <recommendedName>
        <fullName evidence="1">Piwi domain-containing protein</fullName>
    </recommendedName>
</protein>
<dbReference type="SUPFAM" id="SSF53098">
    <property type="entry name" value="Ribonuclease H-like"/>
    <property type="match status" value="1"/>
</dbReference>
<reference evidence="2" key="1">
    <citation type="journal article" date="2020" name="Stud. Mycol.">
        <title>101 Dothideomycetes genomes: a test case for predicting lifestyles and emergence of pathogens.</title>
        <authorList>
            <person name="Haridas S."/>
            <person name="Albert R."/>
            <person name="Binder M."/>
            <person name="Bloem J."/>
            <person name="Labutti K."/>
            <person name="Salamov A."/>
            <person name="Andreopoulos B."/>
            <person name="Baker S."/>
            <person name="Barry K."/>
            <person name="Bills G."/>
            <person name="Bluhm B."/>
            <person name="Cannon C."/>
            <person name="Castanera R."/>
            <person name="Culley D."/>
            <person name="Daum C."/>
            <person name="Ezra D."/>
            <person name="Gonzalez J."/>
            <person name="Henrissat B."/>
            <person name="Kuo A."/>
            <person name="Liang C."/>
            <person name="Lipzen A."/>
            <person name="Lutzoni F."/>
            <person name="Magnuson J."/>
            <person name="Mondo S."/>
            <person name="Nolan M."/>
            <person name="Ohm R."/>
            <person name="Pangilinan J."/>
            <person name="Park H.-J."/>
            <person name="Ramirez L."/>
            <person name="Alfaro M."/>
            <person name="Sun H."/>
            <person name="Tritt A."/>
            <person name="Yoshinaga Y."/>
            <person name="Zwiers L.-H."/>
            <person name="Turgeon B."/>
            <person name="Goodwin S."/>
            <person name="Spatafora J."/>
            <person name="Crous P."/>
            <person name="Grigoriev I."/>
        </authorList>
    </citation>
    <scope>NUCLEOTIDE SEQUENCE</scope>
    <source>
        <strain evidence="2">CBS 116005</strain>
    </source>
</reference>
<evidence type="ECO:0000259" key="1">
    <source>
        <dbReference type="PROSITE" id="PS50822"/>
    </source>
</evidence>
<dbReference type="EMBL" id="ML995808">
    <property type="protein sequence ID" value="KAF2774281.1"/>
    <property type="molecule type" value="Genomic_DNA"/>
</dbReference>
<dbReference type="Pfam" id="PF02171">
    <property type="entry name" value="Piwi"/>
    <property type="match status" value="1"/>
</dbReference>
<dbReference type="Gene3D" id="3.30.420.10">
    <property type="entry name" value="Ribonuclease H-like superfamily/Ribonuclease H"/>
    <property type="match status" value="1"/>
</dbReference>
<keyword evidence="3" id="KW-1185">Reference proteome</keyword>
<sequence length="101" mass="11192">MGTVASEPPARILYYRDGVSESQYHEIRRVEKRAIRRAGQEVAKAQQNTPLITAVVVTERHQAALAQQALLLTSALLHLKSHVPALCPYIAGTWNFCSRPA</sequence>
<gene>
    <name evidence="2" type="ORF">EJ03DRAFT_322874</name>
</gene>
<dbReference type="InterPro" id="IPR003165">
    <property type="entry name" value="Piwi"/>
</dbReference>
<organism evidence="2 3">
    <name type="scientific">Teratosphaeria nubilosa</name>
    <dbReference type="NCBI Taxonomy" id="161662"/>
    <lineage>
        <taxon>Eukaryota</taxon>
        <taxon>Fungi</taxon>
        <taxon>Dikarya</taxon>
        <taxon>Ascomycota</taxon>
        <taxon>Pezizomycotina</taxon>
        <taxon>Dothideomycetes</taxon>
        <taxon>Dothideomycetidae</taxon>
        <taxon>Mycosphaerellales</taxon>
        <taxon>Teratosphaeriaceae</taxon>
        <taxon>Teratosphaeria</taxon>
    </lineage>
</organism>
<evidence type="ECO:0000313" key="2">
    <source>
        <dbReference type="EMBL" id="KAF2774281.1"/>
    </source>
</evidence>
<dbReference type="InterPro" id="IPR012337">
    <property type="entry name" value="RNaseH-like_sf"/>
</dbReference>
<dbReference type="OrthoDB" id="10252740at2759"/>
<proteinExistence type="predicted"/>